<comment type="caution">
    <text evidence="1">The sequence shown here is derived from an EMBL/GenBank/DDBJ whole genome shotgun (WGS) entry which is preliminary data.</text>
</comment>
<dbReference type="RefSeq" id="WP_032612888.1">
    <property type="nucleotide sequence ID" value="NZ_NBAQ01000002.1"/>
</dbReference>
<dbReference type="EMBL" id="NBAQ01000002">
    <property type="protein sequence ID" value="POQ05512.1"/>
    <property type="molecule type" value="Genomic_DNA"/>
</dbReference>
<evidence type="ECO:0000313" key="1">
    <source>
        <dbReference type="EMBL" id="POQ05512.1"/>
    </source>
</evidence>
<reference evidence="1 2" key="1">
    <citation type="submission" date="2017-03" db="EMBL/GenBank/DDBJ databases">
        <authorList>
            <person name="Hulin M.T."/>
        </authorList>
    </citation>
    <scope>NUCLEOTIDE SEQUENCE [LARGE SCALE GENOMIC DNA]</scope>
    <source>
        <strain evidence="1 2">5264</strain>
    </source>
</reference>
<dbReference type="Pfam" id="PF07865">
    <property type="entry name" value="DUF1652"/>
    <property type="match status" value="1"/>
</dbReference>
<name>A0AAE5SAM3_PSESY</name>
<evidence type="ECO:0000313" key="2">
    <source>
        <dbReference type="Proteomes" id="UP000237295"/>
    </source>
</evidence>
<gene>
    <name evidence="1" type="ORF">CXB42_05055</name>
</gene>
<proteinExistence type="predicted"/>
<dbReference type="Proteomes" id="UP000237295">
    <property type="component" value="Unassembled WGS sequence"/>
</dbReference>
<dbReference type="InterPro" id="IPR012448">
    <property type="entry name" value="DUF1652"/>
</dbReference>
<dbReference type="AlphaFoldDB" id="A0AAE5SAM3"/>
<accession>A0AAE5SAM3</accession>
<protein>
    <submittedName>
        <fullName evidence="1">DUF1652 domain-containing protein</fullName>
    </submittedName>
</protein>
<sequence length="91" mass="10379">MISNLDLKHIVESAFFPMKCVCTISPYHTMTLQILDEQSADEEFTVIGVDTAPLTSMRAVVDLIHELKAEMKLRQVATNRQMSKSRKPRWG</sequence>
<organism evidence="1 2">
    <name type="scientific">Pseudomonas syringae pv. syringae</name>
    <dbReference type="NCBI Taxonomy" id="321"/>
    <lineage>
        <taxon>Bacteria</taxon>
        <taxon>Pseudomonadati</taxon>
        <taxon>Pseudomonadota</taxon>
        <taxon>Gammaproteobacteria</taxon>
        <taxon>Pseudomonadales</taxon>
        <taxon>Pseudomonadaceae</taxon>
        <taxon>Pseudomonas</taxon>
        <taxon>Pseudomonas syringae</taxon>
    </lineage>
</organism>